<gene>
    <name evidence="1" type="ORF">L6164_000310</name>
</gene>
<comment type="caution">
    <text evidence="1">The sequence shown here is derived from an EMBL/GenBank/DDBJ whole genome shotgun (WGS) entry which is preliminary data.</text>
</comment>
<protein>
    <submittedName>
        <fullName evidence="1">Uncharacterized protein</fullName>
    </submittedName>
</protein>
<sequence length="215" mass="24919">MEYWVLDLEALPETVESSAEEKSAACEEGSIIEPYVGMEFDSEESARKFYSEYARREGFIVRLDRCHRSEVDKRILSRRLSCNKQGFYAKARDGARGVRKPRVSIREGCEAMVLVKVNKSGRWVVTRFVKEHTHPLSLPGRPSSRNVELKDKKIQELTEELERQDQLCQLYRELLNSLLKNVEEQTEVLSEKQELVISTIKQLENAVKRPSEADR</sequence>
<keyword evidence="2" id="KW-1185">Reference proteome</keyword>
<dbReference type="EMBL" id="CM039426">
    <property type="protein sequence ID" value="KAI4356277.1"/>
    <property type="molecule type" value="Genomic_DNA"/>
</dbReference>
<name>A0ACB9Q5J8_BAUVA</name>
<reference evidence="1 2" key="1">
    <citation type="journal article" date="2022" name="DNA Res.">
        <title>Chromosomal-level genome assembly of the orchid tree Bauhinia variegata (Leguminosae; Cercidoideae) supports the allotetraploid origin hypothesis of Bauhinia.</title>
        <authorList>
            <person name="Zhong Y."/>
            <person name="Chen Y."/>
            <person name="Zheng D."/>
            <person name="Pang J."/>
            <person name="Liu Y."/>
            <person name="Luo S."/>
            <person name="Meng S."/>
            <person name="Qian L."/>
            <person name="Wei D."/>
            <person name="Dai S."/>
            <person name="Zhou R."/>
        </authorList>
    </citation>
    <scope>NUCLEOTIDE SEQUENCE [LARGE SCALE GENOMIC DNA]</scope>
    <source>
        <strain evidence="1">BV-YZ2020</strain>
    </source>
</reference>
<organism evidence="1 2">
    <name type="scientific">Bauhinia variegata</name>
    <name type="common">Purple orchid tree</name>
    <name type="synonym">Phanera variegata</name>
    <dbReference type="NCBI Taxonomy" id="167791"/>
    <lineage>
        <taxon>Eukaryota</taxon>
        <taxon>Viridiplantae</taxon>
        <taxon>Streptophyta</taxon>
        <taxon>Embryophyta</taxon>
        <taxon>Tracheophyta</taxon>
        <taxon>Spermatophyta</taxon>
        <taxon>Magnoliopsida</taxon>
        <taxon>eudicotyledons</taxon>
        <taxon>Gunneridae</taxon>
        <taxon>Pentapetalae</taxon>
        <taxon>rosids</taxon>
        <taxon>fabids</taxon>
        <taxon>Fabales</taxon>
        <taxon>Fabaceae</taxon>
        <taxon>Cercidoideae</taxon>
        <taxon>Cercideae</taxon>
        <taxon>Bauhiniinae</taxon>
        <taxon>Bauhinia</taxon>
    </lineage>
</organism>
<evidence type="ECO:0000313" key="1">
    <source>
        <dbReference type="EMBL" id="KAI4356277.1"/>
    </source>
</evidence>
<evidence type="ECO:0000313" key="2">
    <source>
        <dbReference type="Proteomes" id="UP000828941"/>
    </source>
</evidence>
<dbReference type="Proteomes" id="UP000828941">
    <property type="component" value="Chromosome 1"/>
</dbReference>
<proteinExistence type="predicted"/>
<accession>A0ACB9Q5J8</accession>